<dbReference type="EMBL" id="JAKNSF020000206">
    <property type="protein sequence ID" value="KAK7707196.1"/>
    <property type="molecule type" value="Genomic_DNA"/>
</dbReference>
<proteinExistence type="predicted"/>
<dbReference type="PANTHER" id="PTHR37019:SF1">
    <property type="entry name" value="EXPERA DOMAIN-CONTAINING PROTEIN"/>
    <property type="match status" value="1"/>
</dbReference>
<dbReference type="InterPro" id="IPR056121">
    <property type="entry name" value="DUF7704"/>
</dbReference>
<keyword evidence="1" id="KW-0812">Transmembrane</keyword>
<dbReference type="PANTHER" id="PTHR37019">
    <property type="entry name" value="CHROMOSOME 1, WHOLE GENOME SHOTGUN SEQUENCE"/>
    <property type="match status" value="1"/>
</dbReference>
<dbReference type="Pfam" id="PF24803">
    <property type="entry name" value="DUF7704"/>
    <property type="match status" value="1"/>
</dbReference>
<name>A0ABR1NMG6_DIAER</name>
<feature type="transmembrane region" description="Helical" evidence="1">
    <location>
        <begin position="85"/>
        <end position="104"/>
    </location>
</feature>
<keyword evidence="4" id="KW-1185">Reference proteome</keyword>
<sequence>MALPKIHVFYRFWFLWLDPAILAATVYALVFTPQVMLDAFAPPPLSAHNPDQGFLLHQLAALYAFVAIVLGGALRISKDIQVWRVVVMAVLVVDIAMLASNYATLKQQDRLSLGGMRSADWSNVLFTGLVTAVRILFLAGVGVQNVKSKKK</sequence>
<organism evidence="3 4">
    <name type="scientific">Diaporthe eres</name>
    <name type="common">Phomopsis oblonga</name>
    <dbReference type="NCBI Taxonomy" id="83184"/>
    <lineage>
        <taxon>Eukaryota</taxon>
        <taxon>Fungi</taxon>
        <taxon>Dikarya</taxon>
        <taxon>Ascomycota</taxon>
        <taxon>Pezizomycotina</taxon>
        <taxon>Sordariomycetes</taxon>
        <taxon>Sordariomycetidae</taxon>
        <taxon>Diaporthales</taxon>
        <taxon>Diaporthaceae</taxon>
        <taxon>Diaporthe</taxon>
        <taxon>Diaporthe eres species complex</taxon>
    </lineage>
</organism>
<comment type="caution">
    <text evidence="3">The sequence shown here is derived from an EMBL/GenBank/DDBJ whole genome shotgun (WGS) entry which is preliminary data.</text>
</comment>
<keyword evidence="1" id="KW-1133">Transmembrane helix</keyword>
<evidence type="ECO:0000313" key="3">
    <source>
        <dbReference type="EMBL" id="KAK7707196.1"/>
    </source>
</evidence>
<reference evidence="3 4" key="1">
    <citation type="submission" date="2024-02" db="EMBL/GenBank/DDBJ databases">
        <title>De novo assembly and annotation of 12 fungi associated with fruit tree decline syndrome in Ontario, Canada.</title>
        <authorList>
            <person name="Sulman M."/>
            <person name="Ellouze W."/>
            <person name="Ilyukhin E."/>
        </authorList>
    </citation>
    <scope>NUCLEOTIDE SEQUENCE [LARGE SCALE GENOMIC DNA]</scope>
    <source>
        <strain evidence="3 4">M169</strain>
    </source>
</reference>
<evidence type="ECO:0000259" key="2">
    <source>
        <dbReference type="Pfam" id="PF24803"/>
    </source>
</evidence>
<accession>A0ABR1NMG6</accession>
<evidence type="ECO:0000256" key="1">
    <source>
        <dbReference type="SAM" id="Phobius"/>
    </source>
</evidence>
<feature type="transmembrane region" description="Helical" evidence="1">
    <location>
        <begin position="124"/>
        <end position="143"/>
    </location>
</feature>
<evidence type="ECO:0000313" key="4">
    <source>
        <dbReference type="Proteomes" id="UP001430848"/>
    </source>
</evidence>
<protein>
    <recommendedName>
        <fullName evidence="2">DUF7704 domain-containing protein</fullName>
    </recommendedName>
</protein>
<dbReference type="Proteomes" id="UP001430848">
    <property type="component" value="Unassembled WGS sequence"/>
</dbReference>
<feature type="domain" description="DUF7704" evidence="2">
    <location>
        <begin position="6"/>
        <end position="142"/>
    </location>
</feature>
<feature type="transmembrane region" description="Helical" evidence="1">
    <location>
        <begin position="54"/>
        <end position="73"/>
    </location>
</feature>
<gene>
    <name evidence="3" type="ORF">SLS63_013820</name>
</gene>
<keyword evidence="1" id="KW-0472">Membrane</keyword>
<feature type="transmembrane region" description="Helical" evidence="1">
    <location>
        <begin position="12"/>
        <end position="34"/>
    </location>
</feature>